<dbReference type="PROSITE" id="PS51186">
    <property type="entry name" value="GNAT"/>
    <property type="match status" value="1"/>
</dbReference>
<dbReference type="SUPFAM" id="SSF55729">
    <property type="entry name" value="Acyl-CoA N-acyltransferases (Nat)"/>
    <property type="match status" value="1"/>
</dbReference>
<dbReference type="RefSeq" id="WP_094841905.1">
    <property type="nucleotide sequence ID" value="NZ_NEVS01000004.1"/>
</dbReference>
<dbReference type="PANTHER" id="PTHR43072">
    <property type="entry name" value="N-ACETYLTRANSFERASE"/>
    <property type="match status" value="1"/>
</dbReference>
<proteinExistence type="predicted"/>
<evidence type="ECO:0000313" key="2">
    <source>
        <dbReference type="EMBL" id="OZI60492.1"/>
    </source>
</evidence>
<evidence type="ECO:0000259" key="1">
    <source>
        <dbReference type="PROSITE" id="PS51186"/>
    </source>
</evidence>
<reference evidence="3" key="1">
    <citation type="submission" date="2017-05" db="EMBL/GenBank/DDBJ databases">
        <title>Complete and WGS of Bordetella genogroups.</title>
        <authorList>
            <person name="Spilker T."/>
            <person name="Lipuma J."/>
        </authorList>
    </citation>
    <scope>NUCLEOTIDE SEQUENCE [LARGE SCALE GENOMIC DNA]</scope>
    <source>
        <strain evidence="3">AU8856</strain>
    </source>
</reference>
<dbReference type="GO" id="GO:0016747">
    <property type="term" value="F:acyltransferase activity, transferring groups other than amino-acyl groups"/>
    <property type="evidence" value="ECO:0007669"/>
    <property type="project" value="InterPro"/>
</dbReference>
<organism evidence="2 3">
    <name type="scientific">Bordetella genomosp. 11</name>
    <dbReference type="NCBI Taxonomy" id="1416808"/>
    <lineage>
        <taxon>Bacteria</taxon>
        <taxon>Pseudomonadati</taxon>
        <taxon>Pseudomonadota</taxon>
        <taxon>Betaproteobacteria</taxon>
        <taxon>Burkholderiales</taxon>
        <taxon>Alcaligenaceae</taxon>
        <taxon>Bordetella</taxon>
    </lineage>
</organism>
<dbReference type="CDD" id="cd04301">
    <property type="entry name" value="NAT_SF"/>
    <property type="match status" value="1"/>
</dbReference>
<dbReference type="Pfam" id="PF00583">
    <property type="entry name" value="Acetyltransf_1"/>
    <property type="match status" value="1"/>
</dbReference>
<sequence>MHGDPDRGHRTGSAPGRILPAAPRHHGEWLALWRAYLDFYGVQLRDEVTRATWARVSGSGGDHCCLVHEDAAGRATGFVIYLFHRASWTDGWNCCIEDLYVAPAARGSGTGRALMEAAIAAARDRDAYRVYWQTDRDNAAARRLYDRLAEAADVVQYRVGPT</sequence>
<comment type="caution">
    <text evidence="2">The sequence shown here is derived from an EMBL/GenBank/DDBJ whole genome shotgun (WGS) entry which is preliminary data.</text>
</comment>
<dbReference type="InterPro" id="IPR000182">
    <property type="entry name" value="GNAT_dom"/>
</dbReference>
<feature type="domain" description="N-acetyltransferase" evidence="1">
    <location>
        <begin position="16"/>
        <end position="162"/>
    </location>
</feature>
<protein>
    <recommendedName>
        <fullName evidence="1">N-acetyltransferase domain-containing protein</fullName>
    </recommendedName>
</protein>
<dbReference type="AlphaFoldDB" id="A0A261UGE9"/>
<dbReference type="InterPro" id="IPR016181">
    <property type="entry name" value="Acyl_CoA_acyltransferase"/>
</dbReference>
<dbReference type="Gene3D" id="3.40.630.30">
    <property type="match status" value="1"/>
</dbReference>
<evidence type="ECO:0000313" key="3">
    <source>
        <dbReference type="Proteomes" id="UP000215767"/>
    </source>
</evidence>
<gene>
    <name evidence="2" type="ORF">CAL28_13820</name>
</gene>
<name>A0A261UGE9_9BORD</name>
<dbReference type="Proteomes" id="UP000215767">
    <property type="component" value="Unassembled WGS sequence"/>
</dbReference>
<accession>A0A261UGE9</accession>
<keyword evidence="3" id="KW-1185">Reference proteome</keyword>
<dbReference type="PANTHER" id="PTHR43072:SF60">
    <property type="entry name" value="L-2,4-DIAMINOBUTYRIC ACID ACETYLTRANSFERASE"/>
    <property type="match status" value="1"/>
</dbReference>
<dbReference type="OrthoDB" id="9805924at2"/>
<dbReference type="EMBL" id="NEVS01000004">
    <property type="protein sequence ID" value="OZI60492.1"/>
    <property type="molecule type" value="Genomic_DNA"/>
</dbReference>